<feature type="transmembrane region" description="Helical" evidence="6">
    <location>
        <begin position="123"/>
        <end position="142"/>
    </location>
</feature>
<evidence type="ECO:0000313" key="9">
    <source>
        <dbReference type="EMBL" id="TXC87436.1"/>
    </source>
</evidence>
<evidence type="ECO:0000256" key="3">
    <source>
        <dbReference type="ARBA" id="ARBA00022692"/>
    </source>
</evidence>
<proteinExistence type="inferred from homology"/>
<name>A0A5C6VS62_9BURK</name>
<evidence type="ECO:0000313" key="10">
    <source>
        <dbReference type="Proteomes" id="UP000321776"/>
    </source>
</evidence>
<keyword evidence="5 6" id="KW-0472">Membrane</keyword>
<feature type="transmembrane region" description="Helical" evidence="6">
    <location>
        <begin position="240"/>
        <end position="259"/>
    </location>
</feature>
<dbReference type="Pfam" id="PF00892">
    <property type="entry name" value="EamA"/>
    <property type="match status" value="2"/>
</dbReference>
<dbReference type="GO" id="GO:0016020">
    <property type="term" value="C:membrane"/>
    <property type="evidence" value="ECO:0007669"/>
    <property type="project" value="UniProtKB-SubCell"/>
</dbReference>
<dbReference type="Proteomes" id="UP000321776">
    <property type="component" value="Unassembled WGS sequence"/>
</dbReference>
<protein>
    <submittedName>
        <fullName evidence="8">DMT family transporter</fullName>
    </submittedName>
    <submittedName>
        <fullName evidence="9">EamA family transporter</fullName>
    </submittedName>
</protein>
<feature type="transmembrane region" description="Helical" evidence="6">
    <location>
        <begin position="9"/>
        <end position="30"/>
    </location>
</feature>
<gene>
    <name evidence="9" type="ORF">FRZ40_07555</name>
    <name evidence="8" type="ORF">V4C56_36680</name>
</gene>
<feature type="domain" description="EamA" evidence="7">
    <location>
        <begin position="151"/>
        <end position="279"/>
    </location>
</feature>
<dbReference type="PANTHER" id="PTHR32322">
    <property type="entry name" value="INNER MEMBRANE TRANSPORTER"/>
    <property type="match status" value="1"/>
</dbReference>
<feature type="domain" description="EamA" evidence="7">
    <location>
        <begin position="7"/>
        <end position="137"/>
    </location>
</feature>
<dbReference type="InterPro" id="IPR050638">
    <property type="entry name" value="AA-Vitamin_Transporters"/>
</dbReference>
<evidence type="ECO:0000259" key="7">
    <source>
        <dbReference type="Pfam" id="PF00892"/>
    </source>
</evidence>
<evidence type="ECO:0000256" key="1">
    <source>
        <dbReference type="ARBA" id="ARBA00004141"/>
    </source>
</evidence>
<sequence length="306" mass="32675">MSDERVGQLYMLLAMTISGTIGFFVLSSGQSPFNVVLFRCAIGSVGLAAYCLCRGYFSSFRLSGKEFVNLFFGALTLIANWCFLFTAYRLTSVGITTVVYNVQPFLLVIAGFLVRSERPSRTAVFWLVLSFSGLVVLAQPGAQHNDGSYLPGILSALAAATLYAATTLLTRSLSQSLRPELIAVGHMVIGTAVFIPLANFHELPASHSQIGAIVALGMIHTTFMYILLYGAFKKAATSSIAVLSFIYPLVAVTVDFFAYGRMLSFTQLGGGLLIVTSAVAYSAGLNPLAALARIASRAEKGSPRSS</sequence>
<feature type="transmembrane region" description="Helical" evidence="6">
    <location>
        <begin position="271"/>
        <end position="295"/>
    </location>
</feature>
<dbReference type="RefSeq" id="WP_051446559.1">
    <property type="nucleotide sequence ID" value="NZ_JAZHFZ010000042.1"/>
</dbReference>
<evidence type="ECO:0000256" key="6">
    <source>
        <dbReference type="SAM" id="Phobius"/>
    </source>
</evidence>
<feature type="transmembrane region" description="Helical" evidence="6">
    <location>
        <begin position="36"/>
        <end position="57"/>
    </location>
</feature>
<comment type="subcellular location">
    <subcellularLocation>
        <location evidence="1">Membrane</location>
        <topology evidence="1">Multi-pass membrane protein</topology>
    </subcellularLocation>
</comment>
<dbReference type="PANTHER" id="PTHR32322:SF2">
    <property type="entry name" value="EAMA DOMAIN-CONTAINING PROTEIN"/>
    <property type="match status" value="1"/>
</dbReference>
<dbReference type="AlphaFoldDB" id="A0A5C6VS62"/>
<reference evidence="8 11" key="3">
    <citation type="submission" date="2024-01" db="EMBL/GenBank/DDBJ databases">
        <title>The diversity of rhizobia nodulating Mimosa spp. in eleven states of Brazil covering several biomes is determined by host plant, location, and edaphic factors.</title>
        <authorList>
            <person name="Rouws L."/>
            <person name="Barauna A."/>
            <person name="Beukes C."/>
            <person name="De Faria S.M."/>
            <person name="Gross E."/>
            <person name="Dos Reis Junior F.B."/>
            <person name="Simon M."/>
            <person name="Maluk M."/>
            <person name="Odee D.W."/>
            <person name="Kenicer G."/>
            <person name="Young J.P.W."/>
            <person name="Reis V.M."/>
            <person name="Zilli J."/>
            <person name="James E.K."/>
        </authorList>
    </citation>
    <scope>NUCLEOTIDE SEQUENCE [LARGE SCALE GENOMIC DNA]</scope>
    <source>
        <strain evidence="8 11">JPY530</strain>
    </source>
</reference>
<organism evidence="9 10">
    <name type="scientific">Paraburkholderia azotifigens</name>
    <dbReference type="NCBI Taxonomy" id="2057004"/>
    <lineage>
        <taxon>Bacteria</taxon>
        <taxon>Pseudomonadati</taxon>
        <taxon>Pseudomonadota</taxon>
        <taxon>Betaproteobacteria</taxon>
        <taxon>Burkholderiales</taxon>
        <taxon>Burkholderiaceae</taxon>
        <taxon>Paraburkholderia</taxon>
    </lineage>
</organism>
<evidence type="ECO:0000313" key="8">
    <source>
        <dbReference type="EMBL" id="MEM5345148.1"/>
    </source>
</evidence>
<dbReference type="InterPro" id="IPR037185">
    <property type="entry name" value="EmrE-like"/>
</dbReference>
<dbReference type="EMBL" id="VOQS01000001">
    <property type="protein sequence ID" value="TXC87436.1"/>
    <property type="molecule type" value="Genomic_DNA"/>
</dbReference>
<feature type="transmembrane region" description="Helical" evidence="6">
    <location>
        <begin position="210"/>
        <end position="228"/>
    </location>
</feature>
<feature type="transmembrane region" description="Helical" evidence="6">
    <location>
        <begin position="148"/>
        <end position="169"/>
    </location>
</feature>
<feature type="transmembrane region" description="Helical" evidence="6">
    <location>
        <begin position="181"/>
        <end position="198"/>
    </location>
</feature>
<keyword evidence="4 6" id="KW-1133">Transmembrane helix</keyword>
<evidence type="ECO:0000256" key="5">
    <source>
        <dbReference type="ARBA" id="ARBA00023136"/>
    </source>
</evidence>
<keyword evidence="11" id="KW-1185">Reference proteome</keyword>
<evidence type="ECO:0000256" key="2">
    <source>
        <dbReference type="ARBA" id="ARBA00007362"/>
    </source>
</evidence>
<keyword evidence="3 6" id="KW-0812">Transmembrane</keyword>
<feature type="transmembrane region" description="Helical" evidence="6">
    <location>
        <begin position="69"/>
        <end position="88"/>
    </location>
</feature>
<reference evidence="9" key="2">
    <citation type="submission" date="2019-08" db="EMBL/GenBank/DDBJ databases">
        <authorList>
            <person name="Im W.-T."/>
        </authorList>
    </citation>
    <scope>NUCLEOTIDE SEQUENCE</scope>
    <source>
        <strain evidence="9">NF 2-5-3</strain>
    </source>
</reference>
<dbReference type="InterPro" id="IPR000620">
    <property type="entry name" value="EamA_dom"/>
</dbReference>
<comment type="caution">
    <text evidence="9">The sequence shown here is derived from an EMBL/GenBank/DDBJ whole genome shotgun (WGS) entry which is preliminary data.</text>
</comment>
<evidence type="ECO:0000256" key="4">
    <source>
        <dbReference type="ARBA" id="ARBA00022989"/>
    </source>
</evidence>
<accession>A0A5C6VS62</accession>
<evidence type="ECO:0000313" key="11">
    <source>
        <dbReference type="Proteomes" id="UP001481677"/>
    </source>
</evidence>
<reference evidence="9 10" key="1">
    <citation type="journal article" date="2018" name="Int. J. Syst. Evol. Microbiol.">
        <title>Paraburkholderia azotifigens sp. nov., a nitrogen-fixing bacterium isolated from paddy soil.</title>
        <authorList>
            <person name="Choi G.M."/>
            <person name="Im W.T."/>
        </authorList>
    </citation>
    <scope>NUCLEOTIDE SEQUENCE [LARGE SCALE GENOMIC DNA]</scope>
    <source>
        <strain evidence="9 10">NF 2-5-3</strain>
    </source>
</reference>
<feature type="transmembrane region" description="Helical" evidence="6">
    <location>
        <begin position="94"/>
        <end position="114"/>
    </location>
</feature>
<dbReference type="SUPFAM" id="SSF103481">
    <property type="entry name" value="Multidrug resistance efflux transporter EmrE"/>
    <property type="match status" value="2"/>
</dbReference>
<dbReference type="Proteomes" id="UP001481677">
    <property type="component" value="Unassembled WGS sequence"/>
</dbReference>
<dbReference type="EMBL" id="JAZHGA010000042">
    <property type="protein sequence ID" value="MEM5345148.1"/>
    <property type="molecule type" value="Genomic_DNA"/>
</dbReference>
<comment type="similarity">
    <text evidence="2">Belongs to the EamA transporter family.</text>
</comment>